<feature type="active site" evidence="11">
    <location>
        <position position="498"/>
    </location>
</feature>
<dbReference type="InterPro" id="IPR027417">
    <property type="entry name" value="P-loop_NTPase"/>
</dbReference>
<dbReference type="SUPFAM" id="SSF52317">
    <property type="entry name" value="Class I glutamine amidotransferase-like"/>
    <property type="match status" value="1"/>
</dbReference>
<dbReference type="InterPro" id="IPR017926">
    <property type="entry name" value="GATASE"/>
</dbReference>
<feature type="binding site" evidence="11">
    <location>
        <begin position="3"/>
        <end position="8"/>
    </location>
    <ligand>
        <name>ATP</name>
        <dbReference type="ChEBI" id="CHEBI:30616"/>
    </ligand>
</feature>
<accession>A0A7D5XFP6</accession>
<dbReference type="Gene3D" id="3.40.50.880">
    <property type="match status" value="1"/>
</dbReference>
<feature type="domain" description="CTP synthase N-terminal" evidence="13">
    <location>
        <begin position="1"/>
        <end position="254"/>
    </location>
</feature>
<dbReference type="Pfam" id="PF06418">
    <property type="entry name" value="CTP_synth_N"/>
    <property type="match status" value="1"/>
</dbReference>
<keyword evidence="8 11" id="KW-0315">Glutamine amidotransferase</keyword>
<keyword evidence="6 11" id="KW-0067">ATP-binding</keyword>
<dbReference type="GO" id="GO:0005524">
    <property type="term" value="F:ATP binding"/>
    <property type="evidence" value="ECO:0007669"/>
    <property type="project" value="UniProtKB-KW"/>
</dbReference>
<feature type="binding site" evidence="11">
    <location>
        <begin position="371"/>
        <end position="374"/>
    </location>
    <ligand>
        <name>L-glutamine</name>
        <dbReference type="ChEBI" id="CHEBI:58359"/>
    </ligand>
</feature>
<keyword evidence="7 11" id="KW-0460">Magnesium</keyword>
<feature type="binding site" evidence="11">
    <location>
        <begin position="176"/>
        <end position="181"/>
    </location>
    <ligand>
        <name>CTP</name>
        <dbReference type="ChEBI" id="CHEBI:37563"/>
        <note>allosteric inhibitor</note>
    </ligand>
</feature>
<dbReference type="GO" id="GO:0044210">
    <property type="term" value="P:'de novo' CTP biosynthetic process"/>
    <property type="evidence" value="ECO:0007669"/>
    <property type="project" value="UniProtKB-UniRule"/>
</dbReference>
<name>A0A7D5XFP6_FERL1</name>
<dbReference type="GO" id="GO:0046872">
    <property type="term" value="F:metal ion binding"/>
    <property type="evidence" value="ECO:0007669"/>
    <property type="project" value="UniProtKB-KW"/>
</dbReference>
<keyword evidence="3 11" id="KW-0436">Ligase</keyword>
<comment type="catalytic activity">
    <reaction evidence="11">
        <text>UTP + NH4(+) + ATP = CTP + ADP + phosphate + 2 H(+)</text>
        <dbReference type="Rhea" id="RHEA:16597"/>
        <dbReference type="ChEBI" id="CHEBI:15378"/>
        <dbReference type="ChEBI" id="CHEBI:28938"/>
        <dbReference type="ChEBI" id="CHEBI:30616"/>
        <dbReference type="ChEBI" id="CHEBI:37563"/>
        <dbReference type="ChEBI" id="CHEBI:43474"/>
        <dbReference type="ChEBI" id="CHEBI:46398"/>
        <dbReference type="ChEBI" id="CHEBI:456216"/>
    </reaction>
</comment>
<dbReference type="NCBIfam" id="TIGR00337">
    <property type="entry name" value="PyrG"/>
    <property type="match status" value="1"/>
</dbReference>
<dbReference type="InterPro" id="IPR033828">
    <property type="entry name" value="GATase1_CTP_Synthase"/>
</dbReference>
<protein>
    <recommendedName>
        <fullName evidence="11">CTP synthase</fullName>
        <ecNumber evidence="11">6.3.4.2</ecNumber>
    </recommendedName>
    <alternativeName>
        <fullName evidence="11">Cytidine 5'-triphosphate synthase</fullName>
    </alternativeName>
    <alternativeName>
        <fullName evidence="11">Cytidine triphosphate synthetase</fullName>
        <shortName evidence="11">CTP synthetase</shortName>
        <shortName evidence="11">CTPS</shortName>
    </alternativeName>
    <alternativeName>
        <fullName evidence="11">UTP--ammonia ligase</fullName>
    </alternativeName>
</protein>
<comment type="subunit">
    <text evidence="11">Homotetramer.</text>
</comment>
<comment type="activity regulation">
    <text evidence="11">Allosterically activated by GTP, when glutamine is the substrate; GTP has no effect on the reaction when ammonia is the substrate. The allosteric effector GTP functions by stabilizing the protein conformation that binds the tetrahedral intermediate(s) formed during glutamine hydrolysis. Inhibited by the product CTP, via allosteric rather than competitive inhibition.</text>
</comment>
<keyword evidence="5 11" id="KW-0547">Nucleotide-binding</keyword>
<comment type="caution">
    <text evidence="11">Lacks conserved residue(s) required for the propagation of feature annotation.</text>
</comment>
<dbReference type="Gene3D" id="3.40.50.300">
    <property type="entry name" value="P-loop containing nucleotide triphosphate hydrolases"/>
    <property type="match status" value="1"/>
</dbReference>
<dbReference type="AlphaFoldDB" id="A0A7D5XFP6"/>
<feature type="binding site" evidence="11">
    <location>
        <position position="394"/>
    </location>
    <ligand>
        <name>L-glutamine</name>
        <dbReference type="ChEBI" id="CHEBI:58359"/>
    </ligand>
</feature>
<dbReference type="NCBIfam" id="NF003792">
    <property type="entry name" value="PRK05380.1"/>
    <property type="match status" value="1"/>
</dbReference>
<dbReference type="GO" id="GO:0019856">
    <property type="term" value="P:pyrimidine nucleobase biosynthetic process"/>
    <property type="evidence" value="ECO:0007669"/>
    <property type="project" value="TreeGrafter"/>
</dbReference>
<keyword evidence="4 11" id="KW-0479">Metal-binding</keyword>
<dbReference type="Pfam" id="PF00117">
    <property type="entry name" value="GATase"/>
    <property type="match status" value="1"/>
</dbReference>
<sequence>MSGLGKGIVTASIGKELQSKGFKVVPVKFDGYLNVDCGTMNPYRHGEVFVLDDGAECDMDLGAYERFLNIDLKWDNNITGGKIFRLIIDKERRGGYLGYDVQIVPHLTNEITKWVKKVGSDFDADIVLVEVGGTVGDLENSYFIEAMRQLALENKNSTMFIQVTYVPILETVGEQKTKPTQHATRLLQSMGVQPDVIICRGSEKLSANAKKKIALFCNVPEEAVIDDPDSETIYEVPLLFEKQNLVELIMQKLCIKPSKKDLKNWEGLVEKIKSPKKNVTVGITGKYTALKDAYVSIKEALIHSGAHNDCRVNIKWIETTEIEDGKQTLDVLKDCDGVIVPGGFGERGMEGKIQCIRYAREKNIPFLGLCLGMQLAVVEFARDVCGLEGANTTESDPNTKHPVVDLLPEQRRVVYKGATMRLGGHDVQIKEGTLAHKLYGSTKARERFRHRYEINENYVKTFEEKGLVFSGKAVGENVMQISELPNHRFFIGTQFHPEFTSRLERPNPLFSGFLKACMK</sequence>
<evidence type="ECO:0000256" key="2">
    <source>
        <dbReference type="ARBA" id="ARBA00007533"/>
    </source>
</evidence>
<feature type="binding site" evidence="11">
    <location>
        <position position="2"/>
    </location>
    <ligand>
        <name>CTP</name>
        <dbReference type="ChEBI" id="CHEBI:37563"/>
        <note>allosteric inhibitor</note>
    </ligand>
</feature>
<feature type="binding site" evidence="11">
    <location>
        <position position="60"/>
    </location>
    <ligand>
        <name>ATP</name>
        <dbReference type="ChEBI" id="CHEBI:30616"/>
    </ligand>
</feature>
<dbReference type="PROSITE" id="PS51273">
    <property type="entry name" value="GATASE_TYPE_1"/>
    <property type="match status" value="1"/>
</dbReference>
<proteinExistence type="inferred from homology"/>
<reference evidence="15" key="1">
    <citation type="submission" date="2020-07" db="EMBL/GenBank/DDBJ databases">
        <title>Metabolic diversity and evolutionary history of the archaeal phylum ###Micrarchaeota### uncovered from a freshwater lake metagenome.</title>
        <authorList>
            <person name="Kadnikov V.V."/>
            <person name="Savvichev A.S."/>
            <person name="Mardanov A.V."/>
            <person name="Beletsky A.V."/>
            <person name="Chupakov A.V."/>
            <person name="Kokryatskaya N.M."/>
            <person name="Pimenov N.V."/>
            <person name="Ravin N.V."/>
        </authorList>
    </citation>
    <scope>NUCLEOTIDE SEQUENCE [LARGE SCALE GENOMIC DNA]</scope>
</reference>
<comment type="catalytic activity">
    <reaction evidence="11">
        <text>L-glutamine + H2O = L-glutamate + NH4(+)</text>
        <dbReference type="Rhea" id="RHEA:15889"/>
        <dbReference type="ChEBI" id="CHEBI:15377"/>
        <dbReference type="ChEBI" id="CHEBI:28938"/>
        <dbReference type="ChEBI" id="CHEBI:29985"/>
        <dbReference type="ChEBI" id="CHEBI:58359"/>
    </reaction>
</comment>
<feature type="binding site" evidence="11">
    <location>
        <position position="2"/>
    </location>
    <ligand>
        <name>UTP</name>
        <dbReference type="ChEBI" id="CHEBI:46398"/>
    </ligand>
</feature>
<evidence type="ECO:0000256" key="5">
    <source>
        <dbReference type="ARBA" id="ARBA00022741"/>
    </source>
</evidence>
<evidence type="ECO:0000256" key="6">
    <source>
        <dbReference type="ARBA" id="ARBA00022840"/>
    </source>
</evidence>
<feature type="binding site" evidence="11">
    <location>
        <position position="343"/>
    </location>
    <ligand>
        <name>L-glutamine</name>
        <dbReference type="ChEBI" id="CHEBI:58359"/>
    </ligand>
</feature>
<feature type="active site" description="Nucleophile; for glutamine hydrolysis" evidence="11">
    <location>
        <position position="370"/>
    </location>
</feature>
<dbReference type="HAMAP" id="MF_01227">
    <property type="entry name" value="PyrG"/>
    <property type="match status" value="1"/>
</dbReference>
<evidence type="ECO:0000256" key="10">
    <source>
        <dbReference type="ARBA" id="ARBA00047781"/>
    </source>
</evidence>
<dbReference type="InterPro" id="IPR017456">
    <property type="entry name" value="CTP_synthase_N"/>
</dbReference>
<dbReference type="FunFam" id="3.40.50.880:FF:000002">
    <property type="entry name" value="CTP synthase"/>
    <property type="match status" value="1"/>
</dbReference>
<comment type="function">
    <text evidence="11">Catalyzes the ATP-dependent amination of UTP to CTP with either L-glutamine or ammonia as the source of nitrogen. Regulates intracellular CTP levels through interactions with the four ribonucleotide triphosphates.</text>
</comment>
<dbReference type="UniPathway" id="UPA00159">
    <property type="reaction ID" value="UER00277"/>
</dbReference>
<feature type="binding site" evidence="11">
    <location>
        <begin position="137"/>
        <end position="139"/>
    </location>
    <ligand>
        <name>CTP</name>
        <dbReference type="ChEBI" id="CHEBI:37563"/>
        <note>allosteric inhibitor</note>
    </ligand>
</feature>
<dbReference type="GO" id="GO:0003883">
    <property type="term" value="F:CTP synthase activity"/>
    <property type="evidence" value="ECO:0007669"/>
    <property type="project" value="UniProtKB-UniRule"/>
</dbReference>
<evidence type="ECO:0000259" key="12">
    <source>
        <dbReference type="Pfam" id="PF00117"/>
    </source>
</evidence>
<evidence type="ECO:0000256" key="3">
    <source>
        <dbReference type="ARBA" id="ARBA00022598"/>
    </source>
</evidence>
<evidence type="ECO:0000313" key="14">
    <source>
        <dbReference type="EMBL" id="QLJ53313.1"/>
    </source>
</evidence>
<comment type="catalytic activity">
    <reaction evidence="10 11">
        <text>UTP + L-glutamine + ATP + H2O = CTP + L-glutamate + ADP + phosphate + 2 H(+)</text>
        <dbReference type="Rhea" id="RHEA:26426"/>
        <dbReference type="ChEBI" id="CHEBI:15377"/>
        <dbReference type="ChEBI" id="CHEBI:15378"/>
        <dbReference type="ChEBI" id="CHEBI:29985"/>
        <dbReference type="ChEBI" id="CHEBI:30616"/>
        <dbReference type="ChEBI" id="CHEBI:37563"/>
        <dbReference type="ChEBI" id="CHEBI:43474"/>
        <dbReference type="ChEBI" id="CHEBI:46398"/>
        <dbReference type="ChEBI" id="CHEBI:58359"/>
        <dbReference type="ChEBI" id="CHEBI:456216"/>
        <dbReference type="EC" id="6.3.4.2"/>
    </reaction>
</comment>
<feature type="binding site" evidence="11">
    <location>
        <position position="451"/>
    </location>
    <ligand>
        <name>L-glutamine</name>
        <dbReference type="ChEBI" id="CHEBI:58359"/>
    </ligand>
</feature>
<dbReference type="GO" id="GO:0097268">
    <property type="term" value="C:cytoophidium"/>
    <property type="evidence" value="ECO:0007669"/>
    <property type="project" value="UniProtKB-ARBA"/>
</dbReference>
<feature type="binding site" evidence="11">
    <location>
        <position position="60"/>
    </location>
    <ligand>
        <name>Mg(2+)</name>
        <dbReference type="ChEBI" id="CHEBI:18420"/>
    </ligand>
</feature>
<dbReference type="KEGG" id="flt:Sv326_1138"/>
<evidence type="ECO:0000256" key="1">
    <source>
        <dbReference type="ARBA" id="ARBA00005171"/>
    </source>
</evidence>
<gene>
    <name evidence="11" type="primary">pyrG</name>
    <name evidence="14" type="ORF">Sv326_1138</name>
</gene>
<organism evidence="14 15">
    <name type="scientific">Fermentimicrarchaeum limneticum</name>
    <dbReference type="NCBI Taxonomy" id="2795018"/>
    <lineage>
        <taxon>Archaea</taxon>
        <taxon>Candidatus Micrarchaeota</taxon>
        <taxon>Candidatus Fermentimicrarchaeales</taxon>
        <taxon>Candidatus Fermentimicrarchaeaceae</taxon>
        <taxon>Candidatus Fermentimicrarchaeum</taxon>
    </lineage>
</organism>
<feature type="region of interest" description="Amidoligase domain" evidence="11">
    <location>
        <begin position="1"/>
        <end position="255"/>
    </location>
</feature>
<evidence type="ECO:0000256" key="9">
    <source>
        <dbReference type="ARBA" id="ARBA00022975"/>
    </source>
</evidence>
<feature type="binding site" evidence="11">
    <location>
        <position position="130"/>
    </location>
    <ligand>
        <name>Mg(2+)</name>
        <dbReference type="ChEBI" id="CHEBI:18420"/>
    </ligand>
</feature>
<dbReference type="EMBL" id="CP058998">
    <property type="protein sequence ID" value="QLJ53313.1"/>
    <property type="molecule type" value="Genomic_DNA"/>
</dbReference>
<dbReference type="EC" id="6.3.4.2" evidence="11"/>
<dbReference type="PANTHER" id="PTHR11550">
    <property type="entry name" value="CTP SYNTHASE"/>
    <property type="match status" value="1"/>
</dbReference>
<comment type="miscellaneous">
    <text evidence="11">CTPSs have evolved a hybrid strategy for distinguishing between UTP and CTP. The overlapping regions of the product feedback inhibitory and substrate sites recognize a common feature in both compounds, the triphosphate moiety. To differentiate isosteric substrate and product pyrimidine rings, an additional pocket far from the expected kinase/ligase catalytic site, specifically recognizes the cytosine and ribose portions of the product inhibitor.</text>
</comment>
<evidence type="ECO:0000256" key="7">
    <source>
        <dbReference type="ARBA" id="ARBA00022842"/>
    </source>
</evidence>
<evidence type="ECO:0000256" key="8">
    <source>
        <dbReference type="ARBA" id="ARBA00022962"/>
    </source>
</evidence>
<evidence type="ECO:0000256" key="4">
    <source>
        <dbReference type="ARBA" id="ARBA00022723"/>
    </source>
</evidence>
<comment type="pathway">
    <text evidence="1 11">Pyrimidine metabolism; CTP biosynthesis via de novo pathway; CTP from UDP: step 2/2.</text>
</comment>
<feature type="binding site" evidence="11">
    <location>
        <position position="43"/>
    </location>
    <ligand>
        <name>L-glutamine</name>
        <dbReference type="ChEBI" id="CHEBI:58359"/>
    </ligand>
</feature>
<feature type="active site" evidence="11">
    <location>
        <position position="496"/>
    </location>
</feature>
<dbReference type="GO" id="GO:0042802">
    <property type="term" value="F:identical protein binding"/>
    <property type="evidence" value="ECO:0007669"/>
    <property type="project" value="TreeGrafter"/>
</dbReference>
<evidence type="ECO:0000259" key="13">
    <source>
        <dbReference type="Pfam" id="PF06418"/>
    </source>
</evidence>
<dbReference type="Proteomes" id="UP000510821">
    <property type="component" value="Chromosome"/>
</dbReference>
<keyword evidence="9 11" id="KW-0665">Pyrimidine biosynthesis</keyword>
<feature type="binding site" evidence="11">
    <location>
        <position position="212"/>
    </location>
    <ligand>
        <name>UTP</name>
        <dbReference type="ChEBI" id="CHEBI:46398"/>
    </ligand>
</feature>
<dbReference type="InterPro" id="IPR004468">
    <property type="entry name" value="CTP_synthase"/>
</dbReference>
<dbReference type="PANTHER" id="PTHR11550:SF0">
    <property type="entry name" value="CTP SYNTHASE-RELATED"/>
    <property type="match status" value="1"/>
</dbReference>
<dbReference type="FunFam" id="3.40.50.300:FF:000009">
    <property type="entry name" value="CTP synthase"/>
    <property type="match status" value="1"/>
</dbReference>
<evidence type="ECO:0000256" key="11">
    <source>
        <dbReference type="HAMAP-Rule" id="MF_01227"/>
    </source>
</evidence>
<dbReference type="InterPro" id="IPR029062">
    <property type="entry name" value="Class_I_gatase-like"/>
</dbReference>
<dbReference type="SUPFAM" id="SSF52540">
    <property type="entry name" value="P-loop containing nucleoside triphosphate hydrolases"/>
    <property type="match status" value="1"/>
</dbReference>
<dbReference type="CDD" id="cd01746">
    <property type="entry name" value="GATase1_CTP_Synthase"/>
    <property type="match status" value="1"/>
</dbReference>
<dbReference type="CDD" id="cd03113">
    <property type="entry name" value="CTPS_N"/>
    <property type="match status" value="1"/>
</dbReference>
<comment type="similarity">
    <text evidence="2 11">Belongs to the CTP synthase family.</text>
</comment>
<feature type="domain" description="Glutamine amidotransferase" evidence="12">
    <location>
        <begin position="290"/>
        <end position="515"/>
    </location>
</feature>
<feature type="binding site" evidence="11">
    <location>
        <begin position="176"/>
        <end position="181"/>
    </location>
    <ligand>
        <name>UTP</name>
        <dbReference type="ChEBI" id="CHEBI:46398"/>
    </ligand>
</feature>
<evidence type="ECO:0000313" key="15">
    <source>
        <dbReference type="Proteomes" id="UP000510821"/>
    </source>
</evidence>
<feature type="binding site" evidence="11">
    <location>
        <position position="212"/>
    </location>
    <ligand>
        <name>CTP</name>
        <dbReference type="ChEBI" id="CHEBI:37563"/>
        <note>allosteric inhibitor</note>
    </ligand>
</feature>